<protein>
    <submittedName>
        <fullName evidence="1">Uncharacterized protein</fullName>
    </submittedName>
</protein>
<dbReference type="Proteomes" id="UP001255185">
    <property type="component" value="Unassembled WGS sequence"/>
</dbReference>
<dbReference type="EMBL" id="JAVDVI010000022">
    <property type="protein sequence ID" value="MDR6969520.1"/>
    <property type="molecule type" value="Genomic_DNA"/>
</dbReference>
<evidence type="ECO:0000313" key="2">
    <source>
        <dbReference type="Proteomes" id="UP001255185"/>
    </source>
</evidence>
<comment type="caution">
    <text evidence="1">The sequence shown here is derived from an EMBL/GenBank/DDBJ whole genome shotgun (WGS) entry which is preliminary data.</text>
</comment>
<proteinExistence type="predicted"/>
<dbReference type="RefSeq" id="WP_310028678.1">
    <property type="nucleotide sequence ID" value="NZ_JAVDVI010000022.1"/>
</dbReference>
<gene>
    <name evidence="1" type="ORF">J2X31_003553</name>
</gene>
<reference evidence="1 2" key="1">
    <citation type="submission" date="2023-07" db="EMBL/GenBank/DDBJ databases">
        <title>Sorghum-associated microbial communities from plants grown in Nebraska, USA.</title>
        <authorList>
            <person name="Schachtman D."/>
        </authorList>
    </citation>
    <scope>NUCLEOTIDE SEQUENCE [LARGE SCALE GENOMIC DNA]</scope>
    <source>
        <strain evidence="1 2">3773</strain>
    </source>
</reference>
<keyword evidence="2" id="KW-1185">Reference proteome</keyword>
<organism evidence="1 2">
    <name type="scientific">Flavobacterium arsenatis</name>
    <dbReference type="NCBI Taxonomy" id="1484332"/>
    <lineage>
        <taxon>Bacteria</taxon>
        <taxon>Pseudomonadati</taxon>
        <taxon>Bacteroidota</taxon>
        <taxon>Flavobacteriia</taxon>
        <taxon>Flavobacteriales</taxon>
        <taxon>Flavobacteriaceae</taxon>
        <taxon>Flavobacterium</taxon>
    </lineage>
</organism>
<evidence type="ECO:0000313" key="1">
    <source>
        <dbReference type="EMBL" id="MDR6969520.1"/>
    </source>
</evidence>
<sequence length="46" mass="5092">MTHNADGATSFDSLFQIQNDPVNGKVITITGHPISSYRNYSSQQSY</sequence>
<name>A0ABU1TUJ8_9FLAO</name>
<accession>A0ABU1TUJ8</accession>